<protein>
    <recommendedName>
        <fullName evidence="2">EGF-like domain-containing protein</fullName>
    </recommendedName>
</protein>
<dbReference type="EMBL" id="HACG01008209">
    <property type="protein sequence ID" value="CEK55074.1"/>
    <property type="molecule type" value="Transcribed_RNA"/>
</dbReference>
<feature type="non-terminal residue" evidence="1">
    <location>
        <position position="1"/>
    </location>
</feature>
<dbReference type="AlphaFoldDB" id="A0A0B6YFY8"/>
<feature type="non-terminal residue" evidence="1">
    <location>
        <position position="84"/>
    </location>
</feature>
<evidence type="ECO:0008006" key="2">
    <source>
        <dbReference type="Google" id="ProtNLM"/>
    </source>
</evidence>
<reference evidence="1" key="1">
    <citation type="submission" date="2014-12" db="EMBL/GenBank/DDBJ databases">
        <title>Insight into the proteome of Arion vulgaris.</title>
        <authorList>
            <person name="Aradska J."/>
            <person name="Bulat T."/>
            <person name="Smidak R."/>
            <person name="Sarate P."/>
            <person name="Gangsoo J."/>
            <person name="Sialana F."/>
            <person name="Bilban M."/>
            <person name="Lubec G."/>
        </authorList>
    </citation>
    <scope>NUCLEOTIDE SEQUENCE</scope>
    <source>
        <tissue evidence="1">Skin</tissue>
    </source>
</reference>
<proteinExistence type="predicted"/>
<gene>
    <name evidence="1" type="primary">ORF24309</name>
</gene>
<evidence type="ECO:0000313" key="1">
    <source>
        <dbReference type="EMBL" id="CEK55074.1"/>
    </source>
</evidence>
<accession>A0A0B6YFY8</accession>
<name>A0A0B6YFY8_9EUPU</name>
<sequence length="84" mass="9028">SGWFGPTCTFLCHCSSSATCDRNGNCPTNIKCSDGYFGPGCQYMDVFHSGALPSIPLYLRDNDDATCNPNNMSTSVELSLGEYA</sequence>
<organism evidence="1">
    <name type="scientific">Arion vulgaris</name>
    <dbReference type="NCBI Taxonomy" id="1028688"/>
    <lineage>
        <taxon>Eukaryota</taxon>
        <taxon>Metazoa</taxon>
        <taxon>Spiralia</taxon>
        <taxon>Lophotrochozoa</taxon>
        <taxon>Mollusca</taxon>
        <taxon>Gastropoda</taxon>
        <taxon>Heterobranchia</taxon>
        <taxon>Euthyneura</taxon>
        <taxon>Panpulmonata</taxon>
        <taxon>Eupulmonata</taxon>
        <taxon>Stylommatophora</taxon>
        <taxon>Helicina</taxon>
        <taxon>Arionoidea</taxon>
        <taxon>Arionidae</taxon>
        <taxon>Arion</taxon>
    </lineage>
</organism>